<dbReference type="PATRIC" id="fig|1285586.5.peg.2626"/>
<dbReference type="RefSeq" id="WP_010859510.1">
    <property type="nucleotide sequence ID" value="NZ_KB933398.1"/>
</dbReference>
<protein>
    <submittedName>
        <fullName evidence="6">HTH-type transcriptional regulator</fullName>
    </submittedName>
</protein>
<dbReference type="PANTHER" id="PTHR30419">
    <property type="entry name" value="HTH-TYPE TRANSCRIPTIONAL REGULATOR YBHD"/>
    <property type="match status" value="1"/>
</dbReference>
<dbReference type="InterPro" id="IPR000847">
    <property type="entry name" value="LysR_HTH_N"/>
</dbReference>
<dbReference type="PRINTS" id="PR00039">
    <property type="entry name" value="HTHLYSR"/>
</dbReference>
<keyword evidence="4" id="KW-0804">Transcription</keyword>
<dbReference type="InterPro" id="IPR036388">
    <property type="entry name" value="WH-like_DNA-bd_sf"/>
</dbReference>
<evidence type="ECO:0000256" key="1">
    <source>
        <dbReference type="ARBA" id="ARBA00009437"/>
    </source>
</evidence>
<dbReference type="PROSITE" id="PS50931">
    <property type="entry name" value="HTH_LYSR"/>
    <property type="match status" value="1"/>
</dbReference>
<keyword evidence="3" id="KW-0238">DNA-binding</keyword>
<dbReference type="InterPro" id="IPR050950">
    <property type="entry name" value="HTH-type_LysR_regulators"/>
</dbReference>
<dbReference type="GO" id="GO:0003700">
    <property type="term" value="F:DNA-binding transcription factor activity"/>
    <property type="evidence" value="ECO:0007669"/>
    <property type="project" value="InterPro"/>
</dbReference>
<dbReference type="AlphaFoldDB" id="R7ZDK4"/>
<reference evidence="6 7" key="1">
    <citation type="submission" date="2013-04" db="EMBL/GenBank/DDBJ databases">
        <title>Draft genome of the heavy metal tolerant bacterium Lysinibacillus sphaericus strain OT4b.31.</title>
        <authorList>
            <person name="Pena-Montenegro T.D."/>
            <person name="Dussan J."/>
        </authorList>
    </citation>
    <scope>NUCLEOTIDE SEQUENCE [LARGE SCALE GENOMIC DNA]</scope>
    <source>
        <strain evidence="6 7">OT4b.31</strain>
    </source>
</reference>
<dbReference type="OrthoDB" id="9803735at2"/>
<dbReference type="Pfam" id="PF03466">
    <property type="entry name" value="LysR_substrate"/>
    <property type="match status" value="1"/>
</dbReference>
<dbReference type="PANTHER" id="PTHR30419:SF8">
    <property type="entry name" value="NITROGEN ASSIMILATION TRANSCRIPTIONAL ACTIVATOR-RELATED"/>
    <property type="match status" value="1"/>
</dbReference>
<comment type="similarity">
    <text evidence="1">Belongs to the LysR transcriptional regulatory family.</text>
</comment>
<accession>R7ZDK4</accession>
<dbReference type="HOGENOM" id="CLU_039613_6_2_9"/>
<name>R7ZDK4_LYSSH</name>
<dbReference type="InterPro" id="IPR036390">
    <property type="entry name" value="WH_DNA-bd_sf"/>
</dbReference>
<keyword evidence="2" id="KW-0805">Transcription regulation</keyword>
<proteinExistence type="inferred from homology"/>
<dbReference type="GO" id="GO:0003677">
    <property type="term" value="F:DNA binding"/>
    <property type="evidence" value="ECO:0007669"/>
    <property type="project" value="UniProtKB-KW"/>
</dbReference>
<dbReference type="Gene3D" id="1.10.10.10">
    <property type="entry name" value="Winged helix-like DNA-binding domain superfamily/Winged helix DNA-binding domain"/>
    <property type="match status" value="1"/>
</dbReference>
<dbReference type="EMBL" id="AQPX01000019">
    <property type="protein sequence ID" value="EON72178.1"/>
    <property type="molecule type" value="Genomic_DNA"/>
</dbReference>
<evidence type="ECO:0000256" key="4">
    <source>
        <dbReference type="ARBA" id="ARBA00023163"/>
    </source>
</evidence>
<dbReference type="Gene3D" id="3.40.190.290">
    <property type="match status" value="1"/>
</dbReference>
<evidence type="ECO:0000256" key="2">
    <source>
        <dbReference type="ARBA" id="ARBA00023015"/>
    </source>
</evidence>
<evidence type="ECO:0000256" key="3">
    <source>
        <dbReference type="ARBA" id="ARBA00023125"/>
    </source>
</evidence>
<comment type="caution">
    <text evidence="6">The sequence shown here is derived from an EMBL/GenBank/DDBJ whole genome shotgun (WGS) entry which is preliminary data.</text>
</comment>
<organism evidence="6 7">
    <name type="scientific">Lysinibacillus sphaericus OT4b.31</name>
    <dbReference type="NCBI Taxonomy" id="1285586"/>
    <lineage>
        <taxon>Bacteria</taxon>
        <taxon>Bacillati</taxon>
        <taxon>Bacillota</taxon>
        <taxon>Bacilli</taxon>
        <taxon>Bacillales</taxon>
        <taxon>Bacillaceae</taxon>
        <taxon>Lysinibacillus</taxon>
    </lineage>
</organism>
<dbReference type="SUPFAM" id="SSF53850">
    <property type="entry name" value="Periplasmic binding protein-like II"/>
    <property type="match status" value="1"/>
</dbReference>
<dbReference type="CDD" id="cd05466">
    <property type="entry name" value="PBP2_LTTR_substrate"/>
    <property type="match status" value="1"/>
</dbReference>
<feature type="domain" description="HTH lysR-type" evidence="5">
    <location>
        <begin position="1"/>
        <end position="58"/>
    </location>
</feature>
<dbReference type="Proteomes" id="UP000013911">
    <property type="component" value="Unassembled WGS sequence"/>
</dbReference>
<gene>
    <name evidence="6" type="ORF">H131_12868</name>
</gene>
<dbReference type="FunFam" id="1.10.10.10:FF:000001">
    <property type="entry name" value="LysR family transcriptional regulator"/>
    <property type="match status" value="1"/>
</dbReference>
<dbReference type="SUPFAM" id="SSF46785">
    <property type="entry name" value="Winged helix' DNA-binding domain"/>
    <property type="match status" value="1"/>
</dbReference>
<evidence type="ECO:0000313" key="7">
    <source>
        <dbReference type="Proteomes" id="UP000013911"/>
    </source>
</evidence>
<evidence type="ECO:0000259" key="5">
    <source>
        <dbReference type="PROSITE" id="PS50931"/>
    </source>
</evidence>
<sequence length="298" mass="34617">MDLKQLQYFIAVIEQMNYSKAAEKLHISQPSLSNAIKKLEQEIGSQLLERNTRNLHLTEAGQLLYDRAKVILKNMEILKIEMDEVVVHGTSEITIGVMESIKHWLPKVITVYKKEYPQMKIHLVDILGSKRVKKSLRSYKTHLIITNQLIDDEDFEVKCLYEERLVAVLPLNHPLAVKDKLTITDLCKEPFIISTEGFQTRQDILNTFENAGKELTIQFEIERFETAVSLVRENLGITILPENYLQGPTAKTIVQKEIDCPALQRNVYLVYLKNRHLPFAIRQLIDDINQFFNKRKML</sequence>
<dbReference type="eggNOG" id="COG0583">
    <property type="taxonomic scope" value="Bacteria"/>
</dbReference>
<dbReference type="GO" id="GO:0005829">
    <property type="term" value="C:cytosol"/>
    <property type="evidence" value="ECO:0007669"/>
    <property type="project" value="TreeGrafter"/>
</dbReference>
<dbReference type="Pfam" id="PF00126">
    <property type="entry name" value="HTH_1"/>
    <property type="match status" value="1"/>
</dbReference>
<dbReference type="InterPro" id="IPR005119">
    <property type="entry name" value="LysR_subst-bd"/>
</dbReference>
<evidence type="ECO:0000313" key="6">
    <source>
        <dbReference type="EMBL" id="EON72178.1"/>
    </source>
</evidence>